<dbReference type="EMBL" id="JACEIK010015931">
    <property type="protein sequence ID" value="MCE3217158.1"/>
    <property type="molecule type" value="Genomic_DNA"/>
</dbReference>
<reference evidence="2 3" key="1">
    <citation type="journal article" date="2021" name="BMC Genomics">
        <title>Datura genome reveals duplications of psychoactive alkaloid biosynthetic genes and high mutation rate following tissue culture.</title>
        <authorList>
            <person name="Rajewski A."/>
            <person name="Carter-House D."/>
            <person name="Stajich J."/>
            <person name="Litt A."/>
        </authorList>
    </citation>
    <scope>NUCLEOTIDE SEQUENCE [LARGE SCALE GENOMIC DNA]</scope>
    <source>
        <strain evidence="2">AR-01</strain>
    </source>
</reference>
<evidence type="ECO:0000256" key="1">
    <source>
        <dbReference type="SAM" id="MobiDB-lite"/>
    </source>
</evidence>
<feature type="region of interest" description="Disordered" evidence="1">
    <location>
        <begin position="114"/>
        <end position="138"/>
    </location>
</feature>
<dbReference type="Proteomes" id="UP000823775">
    <property type="component" value="Unassembled WGS sequence"/>
</dbReference>
<protein>
    <submittedName>
        <fullName evidence="2">Uncharacterized protein</fullName>
    </submittedName>
</protein>
<evidence type="ECO:0000313" key="2">
    <source>
        <dbReference type="EMBL" id="MCE3217158.1"/>
    </source>
</evidence>
<feature type="region of interest" description="Disordered" evidence="1">
    <location>
        <begin position="1"/>
        <end position="24"/>
    </location>
</feature>
<sequence>ESEQDVNLAVSSSQGEQPRNPTIADGVGSGKVMYEAVVATAVLTECVIQPVALMCSDTPSPALFLITPYTRSKRKIEEAQLEDALHTKRRIRSSQLQASEVFMEIEHALEPIVSSKRKRSVSIPKSKSKPTPRKKQVC</sequence>
<proteinExistence type="predicted"/>
<feature type="compositionally biased region" description="Polar residues" evidence="1">
    <location>
        <begin position="9"/>
        <end position="20"/>
    </location>
</feature>
<gene>
    <name evidence="2" type="ORF">HAX54_010678</name>
</gene>
<evidence type="ECO:0000313" key="3">
    <source>
        <dbReference type="Proteomes" id="UP000823775"/>
    </source>
</evidence>
<accession>A0ABS8WYM9</accession>
<feature type="non-terminal residue" evidence="2">
    <location>
        <position position="1"/>
    </location>
</feature>
<feature type="compositionally biased region" description="Basic residues" evidence="1">
    <location>
        <begin position="115"/>
        <end position="138"/>
    </location>
</feature>
<name>A0ABS8WYM9_DATST</name>
<comment type="caution">
    <text evidence="2">The sequence shown here is derived from an EMBL/GenBank/DDBJ whole genome shotgun (WGS) entry which is preliminary data.</text>
</comment>
<keyword evidence="3" id="KW-1185">Reference proteome</keyword>
<organism evidence="2 3">
    <name type="scientific">Datura stramonium</name>
    <name type="common">Jimsonweed</name>
    <name type="synonym">Common thornapple</name>
    <dbReference type="NCBI Taxonomy" id="4076"/>
    <lineage>
        <taxon>Eukaryota</taxon>
        <taxon>Viridiplantae</taxon>
        <taxon>Streptophyta</taxon>
        <taxon>Embryophyta</taxon>
        <taxon>Tracheophyta</taxon>
        <taxon>Spermatophyta</taxon>
        <taxon>Magnoliopsida</taxon>
        <taxon>eudicotyledons</taxon>
        <taxon>Gunneridae</taxon>
        <taxon>Pentapetalae</taxon>
        <taxon>asterids</taxon>
        <taxon>lamiids</taxon>
        <taxon>Solanales</taxon>
        <taxon>Solanaceae</taxon>
        <taxon>Solanoideae</taxon>
        <taxon>Datureae</taxon>
        <taxon>Datura</taxon>
    </lineage>
</organism>